<keyword evidence="1" id="KW-0472">Membrane</keyword>
<proteinExistence type="predicted"/>
<evidence type="ECO:0000313" key="2">
    <source>
        <dbReference type="EMBL" id="MBB6340630.1"/>
    </source>
</evidence>
<keyword evidence="1" id="KW-0812">Transmembrane</keyword>
<organism evidence="2 3">
    <name type="scientific">Pseudomonas fluvialis</name>
    <dbReference type="NCBI Taxonomy" id="1793966"/>
    <lineage>
        <taxon>Bacteria</taxon>
        <taxon>Pseudomonadati</taxon>
        <taxon>Pseudomonadota</taxon>
        <taxon>Gammaproteobacteria</taxon>
        <taxon>Pseudomonadales</taxon>
        <taxon>Pseudomonadaceae</taxon>
        <taxon>Pseudomonas</taxon>
    </lineage>
</organism>
<name>A0A7X0BQ04_9PSED</name>
<protein>
    <submittedName>
        <fullName evidence="2">Uncharacterized protein</fullName>
    </submittedName>
</protein>
<evidence type="ECO:0000313" key="3">
    <source>
        <dbReference type="Proteomes" id="UP000557193"/>
    </source>
</evidence>
<gene>
    <name evidence="2" type="ORF">HNP49_000780</name>
</gene>
<feature type="transmembrane region" description="Helical" evidence="1">
    <location>
        <begin position="69"/>
        <end position="90"/>
    </location>
</feature>
<keyword evidence="1" id="KW-1133">Transmembrane helix</keyword>
<feature type="transmembrane region" description="Helical" evidence="1">
    <location>
        <begin position="12"/>
        <end position="33"/>
    </location>
</feature>
<sequence length="91" mass="10161">MEELIEGGLRLFGRALYLLVRVLLWGIIELSLYKLPWMLGWLILRTLTGGRYPSCTIHQHDQAGVLESLIPLLVGLASLIALGTWLAHLLA</sequence>
<dbReference type="RefSeq" id="WP_184680775.1">
    <property type="nucleotide sequence ID" value="NZ_JACHLL010000001.1"/>
</dbReference>
<comment type="caution">
    <text evidence="2">The sequence shown here is derived from an EMBL/GenBank/DDBJ whole genome shotgun (WGS) entry which is preliminary data.</text>
</comment>
<dbReference type="AlphaFoldDB" id="A0A7X0BQ04"/>
<dbReference type="EMBL" id="JACHLL010000001">
    <property type="protein sequence ID" value="MBB6340630.1"/>
    <property type="molecule type" value="Genomic_DNA"/>
</dbReference>
<dbReference type="Proteomes" id="UP000557193">
    <property type="component" value="Unassembled WGS sequence"/>
</dbReference>
<keyword evidence="3" id="KW-1185">Reference proteome</keyword>
<reference evidence="2 3" key="1">
    <citation type="submission" date="2020-08" db="EMBL/GenBank/DDBJ databases">
        <title>Functional genomics of gut bacteria from endangered species of beetles.</title>
        <authorList>
            <person name="Carlos-Shanley C."/>
        </authorList>
    </citation>
    <scope>NUCLEOTIDE SEQUENCE [LARGE SCALE GENOMIC DNA]</scope>
    <source>
        <strain evidence="2 3">S00202</strain>
    </source>
</reference>
<accession>A0A7X0BQ04</accession>
<evidence type="ECO:0000256" key="1">
    <source>
        <dbReference type="SAM" id="Phobius"/>
    </source>
</evidence>